<keyword evidence="2" id="KW-1185">Reference proteome</keyword>
<feature type="non-terminal residue" evidence="1">
    <location>
        <position position="54"/>
    </location>
</feature>
<accession>A0ABS8S0Y3</accession>
<gene>
    <name evidence="1" type="ORF">HAX54_016754</name>
</gene>
<evidence type="ECO:0000313" key="1">
    <source>
        <dbReference type="EMBL" id="MCD7452458.1"/>
    </source>
</evidence>
<reference evidence="1 2" key="1">
    <citation type="journal article" date="2021" name="BMC Genomics">
        <title>Datura genome reveals duplications of psychoactive alkaloid biosynthetic genes and high mutation rate following tissue culture.</title>
        <authorList>
            <person name="Rajewski A."/>
            <person name="Carter-House D."/>
            <person name="Stajich J."/>
            <person name="Litt A."/>
        </authorList>
    </citation>
    <scope>NUCLEOTIDE SEQUENCE [LARGE SCALE GENOMIC DNA]</scope>
    <source>
        <strain evidence="1">AR-01</strain>
    </source>
</reference>
<dbReference type="Proteomes" id="UP000823775">
    <property type="component" value="Unassembled WGS sequence"/>
</dbReference>
<protein>
    <submittedName>
        <fullName evidence="1">Uncharacterized protein</fullName>
    </submittedName>
</protein>
<name>A0ABS8S0Y3_DATST</name>
<proteinExistence type="predicted"/>
<dbReference type="EMBL" id="JACEIK010000209">
    <property type="protein sequence ID" value="MCD7452458.1"/>
    <property type="molecule type" value="Genomic_DNA"/>
</dbReference>
<comment type="caution">
    <text evidence="1">The sequence shown here is derived from an EMBL/GenBank/DDBJ whole genome shotgun (WGS) entry which is preliminary data.</text>
</comment>
<sequence length="54" mass="6271">LREPLLGGLEKEKWSLMDYHFSMHKRRSNILLIIGLMTATWHLSSPPFGTRSMS</sequence>
<organism evidence="1 2">
    <name type="scientific">Datura stramonium</name>
    <name type="common">Jimsonweed</name>
    <name type="synonym">Common thornapple</name>
    <dbReference type="NCBI Taxonomy" id="4076"/>
    <lineage>
        <taxon>Eukaryota</taxon>
        <taxon>Viridiplantae</taxon>
        <taxon>Streptophyta</taxon>
        <taxon>Embryophyta</taxon>
        <taxon>Tracheophyta</taxon>
        <taxon>Spermatophyta</taxon>
        <taxon>Magnoliopsida</taxon>
        <taxon>eudicotyledons</taxon>
        <taxon>Gunneridae</taxon>
        <taxon>Pentapetalae</taxon>
        <taxon>asterids</taxon>
        <taxon>lamiids</taxon>
        <taxon>Solanales</taxon>
        <taxon>Solanaceae</taxon>
        <taxon>Solanoideae</taxon>
        <taxon>Datureae</taxon>
        <taxon>Datura</taxon>
    </lineage>
</organism>
<evidence type="ECO:0000313" key="2">
    <source>
        <dbReference type="Proteomes" id="UP000823775"/>
    </source>
</evidence>
<feature type="non-terminal residue" evidence="1">
    <location>
        <position position="1"/>
    </location>
</feature>